<dbReference type="OrthoDB" id="9779501at2"/>
<gene>
    <name evidence="1" type="ORF">BHU72_10940</name>
</gene>
<proteinExistence type="predicted"/>
<keyword evidence="2" id="KW-1185">Reference proteome</keyword>
<dbReference type="Proteomes" id="UP000095255">
    <property type="component" value="Unassembled WGS sequence"/>
</dbReference>
<reference evidence="1 2" key="1">
    <citation type="submission" date="2016-09" db="EMBL/GenBank/DDBJ databases">
        <title>Desulfuribacillus arsenicus sp. nov., an obligately anaerobic, dissimilatory arsenic- and antimonate-reducing bacterium isolated from anoxic sediments.</title>
        <authorList>
            <person name="Abin C.A."/>
            <person name="Hollibaugh J.T."/>
        </authorList>
    </citation>
    <scope>NUCLEOTIDE SEQUENCE [LARGE SCALE GENOMIC DNA]</scope>
    <source>
        <strain evidence="1 2">MLFW-2</strain>
    </source>
</reference>
<accession>A0A1E5L2P5</accession>
<sequence>MDRIIEAYIGEYASGKSEVAINRALQRKALNREVTLADLDTVEPFYTLRPIKRKLEEQGLRVIAWDPQEIMGFGETGVLMKPEMRWALQHSGDIIMDIGYGVQGAKILDTIEGAAENVELKLYCVINVGRPMTSSVEDIVEYVHSIPGIDGIINNSHLGTHTDIEFIQTGSTIVKQAADRLGIPVIATTADERFRNELGDKDINQLEVRYLHRWMPSALW</sequence>
<evidence type="ECO:0008006" key="3">
    <source>
        <dbReference type="Google" id="ProtNLM"/>
    </source>
</evidence>
<dbReference type="RefSeq" id="WP_069703296.1">
    <property type="nucleotide sequence ID" value="NZ_MJAT01000039.1"/>
</dbReference>
<dbReference type="EMBL" id="MJAT01000039">
    <property type="protein sequence ID" value="OEH84313.1"/>
    <property type="molecule type" value="Genomic_DNA"/>
</dbReference>
<evidence type="ECO:0000313" key="2">
    <source>
        <dbReference type="Proteomes" id="UP000095255"/>
    </source>
</evidence>
<name>A0A1E5L2P5_9FIRM</name>
<comment type="caution">
    <text evidence="1">The sequence shown here is derived from an EMBL/GenBank/DDBJ whole genome shotgun (WGS) entry which is preliminary data.</text>
</comment>
<dbReference type="AlphaFoldDB" id="A0A1E5L2P5"/>
<evidence type="ECO:0000313" key="1">
    <source>
        <dbReference type="EMBL" id="OEH84313.1"/>
    </source>
</evidence>
<dbReference type="STRING" id="1390249.BHU72_10940"/>
<organism evidence="1 2">
    <name type="scientific">Desulfuribacillus stibiiarsenatis</name>
    <dbReference type="NCBI Taxonomy" id="1390249"/>
    <lineage>
        <taxon>Bacteria</taxon>
        <taxon>Bacillati</taxon>
        <taxon>Bacillota</taxon>
        <taxon>Desulfuribacillia</taxon>
        <taxon>Desulfuribacillales</taxon>
        <taxon>Desulfuribacillaceae</taxon>
        <taxon>Desulfuribacillus</taxon>
    </lineage>
</organism>
<protein>
    <recommendedName>
        <fullName evidence="3">ATP synthase</fullName>
    </recommendedName>
</protein>